<sequence length="592" mass="70662">MANPHIPVEFNKDDDELKCHPSQSGSTATPTLFENSNNSKAFCAQFFEDQLHQDDDEFDELNQQLNQVLLNDSFKPSLTQTFTADMSSYLSHEKLTKNSRKMQLEYQNATLREKEFVFNTYIKNDIENFSLDKYKHYLLEKIIEVGPPSHKNLILDRIYNQIHKLIKDLYACKVMQKGLEIMACNPQDSPEQLENYLSFIHQDNAQMKKIYVDKIANQIIQKSLEIFDGNNLFKLLQILSKYILNNNNKEKFELSTDQYGCLIVNKIIDIYPKQFDIQTKTICNNIIVRAIENSSCLTRRQYANYIIQQILEKGQEVHKRLLMDQYLIKDFISMSMDKYGSNVAEKAIIYAGPQWRLKLWEEEVSISESSFKKLINDQFANYPVQRLFEYLEQQQRNEFVALLNKLHESNQLNSHGQIVMKFAQANYSVKRFTQKIVQSELNKQSKNQDKNNNNNKQQKNQKQQLNHQIPQIQIQQQQYQQQQQQYQQQQQQYQQYQQFNQQQMQQMLLKQQQQFKQFDQQSYQAAVMQQMLFFQQQQQHLLSQMPQLYNQDANYMPYPIMTQEQQMMMLRWIQQQQQFCNSNIKFQNEQQK</sequence>
<dbReference type="EMBL" id="CAJJDO010000037">
    <property type="protein sequence ID" value="CAD8162012.1"/>
    <property type="molecule type" value="Genomic_DNA"/>
</dbReference>
<dbReference type="GO" id="GO:0005737">
    <property type="term" value="C:cytoplasm"/>
    <property type="evidence" value="ECO:0007669"/>
    <property type="project" value="TreeGrafter"/>
</dbReference>
<feature type="domain" description="PUM-HD" evidence="4">
    <location>
        <begin position="57"/>
        <end position="427"/>
    </location>
</feature>
<name>A0A8S1UE91_9CILI</name>
<gene>
    <name evidence="5" type="ORF">PPENT_87.1.T0370156</name>
</gene>
<evidence type="ECO:0000256" key="3">
    <source>
        <dbReference type="SAM" id="MobiDB-lite"/>
    </source>
</evidence>
<dbReference type="PANTHER" id="PTHR12537">
    <property type="entry name" value="RNA BINDING PROTEIN PUMILIO-RELATED"/>
    <property type="match status" value="1"/>
</dbReference>
<dbReference type="PROSITE" id="PS50302">
    <property type="entry name" value="PUM"/>
    <property type="match status" value="4"/>
</dbReference>
<evidence type="ECO:0000313" key="6">
    <source>
        <dbReference type="Proteomes" id="UP000689195"/>
    </source>
</evidence>
<dbReference type="Proteomes" id="UP000689195">
    <property type="component" value="Unassembled WGS sequence"/>
</dbReference>
<dbReference type="SMART" id="SM00025">
    <property type="entry name" value="Pumilio"/>
    <property type="match status" value="7"/>
</dbReference>
<feature type="repeat" description="Pumilio" evidence="2">
    <location>
        <begin position="326"/>
        <end position="361"/>
    </location>
</feature>
<keyword evidence="1" id="KW-0677">Repeat</keyword>
<organism evidence="5 6">
    <name type="scientific">Paramecium pentaurelia</name>
    <dbReference type="NCBI Taxonomy" id="43138"/>
    <lineage>
        <taxon>Eukaryota</taxon>
        <taxon>Sar</taxon>
        <taxon>Alveolata</taxon>
        <taxon>Ciliophora</taxon>
        <taxon>Intramacronucleata</taxon>
        <taxon>Oligohymenophorea</taxon>
        <taxon>Peniculida</taxon>
        <taxon>Parameciidae</taxon>
        <taxon>Paramecium</taxon>
    </lineage>
</organism>
<evidence type="ECO:0000256" key="2">
    <source>
        <dbReference type="PROSITE-ProRule" id="PRU00317"/>
    </source>
</evidence>
<dbReference type="PANTHER" id="PTHR12537:SF12">
    <property type="entry name" value="MATERNAL PROTEIN PUMILIO"/>
    <property type="match status" value="1"/>
</dbReference>
<feature type="repeat" description="Pumilio" evidence="2">
    <location>
        <begin position="365"/>
        <end position="401"/>
    </location>
</feature>
<dbReference type="PROSITE" id="PS50303">
    <property type="entry name" value="PUM_HD"/>
    <property type="match status" value="1"/>
</dbReference>
<dbReference type="Pfam" id="PF00806">
    <property type="entry name" value="PUF"/>
    <property type="match status" value="6"/>
</dbReference>
<keyword evidence="6" id="KW-1185">Reference proteome</keyword>
<dbReference type="InterPro" id="IPR033133">
    <property type="entry name" value="PUM-HD"/>
</dbReference>
<feature type="repeat" description="Pumilio" evidence="2">
    <location>
        <begin position="121"/>
        <end position="156"/>
    </location>
</feature>
<feature type="repeat" description="Pumilio" evidence="2">
    <location>
        <begin position="285"/>
        <end position="324"/>
    </location>
</feature>
<dbReference type="GO" id="GO:0003729">
    <property type="term" value="F:mRNA binding"/>
    <property type="evidence" value="ECO:0007669"/>
    <property type="project" value="TreeGrafter"/>
</dbReference>
<dbReference type="AlphaFoldDB" id="A0A8S1UE91"/>
<protein>
    <recommendedName>
        <fullName evidence="4">PUM-HD domain-containing protein</fullName>
    </recommendedName>
</protein>
<feature type="region of interest" description="Disordered" evidence="3">
    <location>
        <begin position="442"/>
        <end position="467"/>
    </location>
</feature>
<dbReference type="GO" id="GO:0010608">
    <property type="term" value="P:post-transcriptional regulation of gene expression"/>
    <property type="evidence" value="ECO:0007669"/>
    <property type="project" value="TreeGrafter"/>
</dbReference>
<evidence type="ECO:0000313" key="5">
    <source>
        <dbReference type="EMBL" id="CAD8162012.1"/>
    </source>
</evidence>
<accession>A0A8S1UE91</accession>
<evidence type="ECO:0000256" key="1">
    <source>
        <dbReference type="ARBA" id="ARBA00022737"/>
    </source>
</evidence>
<dbReference type="InterPro" id="IPR001313">
    <property type="entry name" value="Pumilio_RNA-bd_rpt"/>
</dbReference>
<dbReference type="OrthoDB" id="668540at2759"/>
<proteinExistence type="predicted"/>
<evidence type="ECO:0000259" key="4">
    <source>
        <dbReference type="PROSITE" id="PS50303"/>
    </source>
</evidence>
<comment type="caution">
    <text evidence="5">The sequence shown here is derived from an EMBL/GenBank/DDBJ whole genome shotgun (WGS) entry which is preliminary data.</text>
</comment>
<reference evidence="5" key="1">
    <citation type="submission" date="2021-01" db="EMBL/GenBank/DDBJ databases">
        <authorList>
            <consortium name="Genoscope - CEA"/>
            <person name="William W."/>
        </authorList>
    </citation>
    <scope>NUCLEOTIDE SEQUENCE</scope>
</reference>